<reference evidence="2" key="1">
    <citation type="submission" date="2015-12" db="EMBL/GenBank/DDBJ databases">
        <title>De novo transcriptome assembly of four potential Pierce s Disease insect vectors from Arizona vineyards.</title>
        <authorList>
            <person name="Tassone E.E."/>
        </authorList>
    </citation>
    <scope>NUCLEOTIDE SEQUENCE</scope>
</reference>
<feature type="region of interest" description="Disordered" evidence="1">
    <location>
        <begin position="55"/>
        <end position="82"/>
    </location>
</feature>
<gene>
    <name evidence="2" type="ORF">g.30474</name>
</gene>
<feature type="compositionally biased region" description="Polar residues" evidence="1">
    <location>
        <begin position="59"/>
        <end position="82"/>
    </location>
</feature>
<feature type="non-terminal residue" evidence="2">
    <location>
        <position position="305"/>
    </location>
</feature>
<evidence type="ECO:0000313" key="2">
    <source>
        <dbReference type="EMBL" id="JAS08872.1"/>
    </source>
</evidence>
<protein>
    <submittedName>
        <fullName evidence="2">Uncharacterized protein</fullName>
    </submittedName>
</protein>
<accession>A0A1B6C5U1</accession>
<organism evidence="2">
    <name type="scientific">Clastoptera arizonana</name>
    <name type="common">Arizona spittle bug</name>
    <dbReference type="NCBI Taxonomy" id="38151"/>
    <lineage>
        <taxon>Eukaryota</taxon>
        <taxon>Metazoa</taxon>
        <taxon>Ecdysozoa</taxon>
        <taxon>Arthropoda</taxon>
        <taxon>Hexapoda</taxon>
        <taxon>Insecta</taxon>
        <taxon>Pterygota</taxon>
        <taxon>Neoptera</taxon>
        <taxon>Paraneoptera</taxon>
        <taxon>Hemiptera</taxon>
        <taxon>Auchenorrhyncha</taxon>
        <taxon>Cercopoidea</taxon>
        <taxon>Clastopteridae</taxon>
        <taxon>Clastoptera</taxon>
    </lineage>
</organism>
<dbReference type="EMBL" id="GEDC01028426">
    <property type="protein sequence ID" value="JAS08872.1"/>
    <property type="molecule type" value="Transcribed_RNA"/>
</dbReference>
<sequence>PMPGYSPQHLPYLQQYSSLSNSQSNTVRQLLPYPAFDLGPNEIFRNLPPQFQPVPFSSLGYSPSDSAQGNYNQQSSVNQNPPVTQTVENYQHRIESTEDHQHPVRLNPVPKKEFLDEKKRARSVLDLSKPTIFSKPLLKNNISKSVELSPEVESPPPPPVNYATLPKSPITPSWEEIFESTPALPGSREPETLVASEVIAGARRSDAKIPFKSPPPTANAPKASVSDKKKFFEKAMEEHHQPSPKPERVFSFLSQDEVEKMKQEEERKIATMTRTELKTWQVEEEEEEIAMETDPDKRSNISSPT</sequence>
<name>A0A1B6C5U1_9HEMI</name>
<evidence type="ECO:0000256" key="1">
    <source>
        <dbReference type="SAM" id="MobiDB-lite"/>
    </source>
</evidence>
<dbReference type="AlphaFoldDB" id="A0A1B6C5U1"/>
<feature type="non-terminal residue" evidence="2">
    <location>
        <position position="1"/>
    </location>
</feature>
<feature type="region of interest" description="Disordered" evidence="1">
    <location>
        <begin position="282"/>
        <end position="305"/>
    </location>
</feature>
<proteinExistence type="predicted"/>
<feature type="compositionally biased region" description="Acidic residues" evidence="1">
    <location>
        <begin position="282"/>
        <end position="293"/>
    </location>
</feature>